<accession>A0A1H2PVS4</accession>
<dbReference type="GO" id="GO:0032259">
    <property type="term" value="P:methylation"/>
    <property type="evidence" value="ECO:0007669"/>
    <property type="project" value="UniProtKB-KW"/>
</dbReference>
<organism evidence="10 11">
    <name type="scientific">Chitinasiproducens palmae</name>
    <dbReference type="NCBI Taxonomy" id="1770053"/>
    <lineage>
        <taxon>Bacteria</taxon>
        <taxon>Pseudomonadati</taxon>
        <taxon>Pseudomonadota</taxon>
        <taxon>Betaproteobacteria</taxon>
        <taxon>Burkholderiales</taxon>
        <taxon>Burkholderiaceae</taxon>
        <taxon>Chitinasiproducens</taxon>
    </lineage>
</organism>
<dbReference type="GO" id="GO:0004719">
    <property type="term" value="F:protein-L-isoaspartate (D-aspartate) O-methyltransferase activity"/>
    <property type="evidence" value="ECO:0007669"/>
    <property type="project" value="UniProtKB-UniRule"/>
</dbReference>
<evidence type="ECO:0000256" key="9">
    <source>
        <dbReference type="NCBIfam" id="TIGR00080"/>
    </source>
</evidence>
<dbReference type="NCBIfam" id="NF001453">
    <property type="entry name" value="PRK00312.1"/>
    <property type="match status" value="1"/>
</dbReference>
<evidence type="ECO:0000256" key="3">
    <source>
        <dbReference type="ARBA" id="ARBA00011890"/>
    </source>
</evidence>
<dbReference type="CDD" id="cd02440">
    <property type="entry name" value="AdoMet_MTases"/>
    <property type="match status" value="1"/>
</dbReference>
<reference evidence="11" key="1">
    <citation type="submission" date="2016-09" db="EMBL/GenBank/DDBJ databases">
        <authorList>
            <person name="Varghese N."/>
            <person name="Submissions S."/>
        </authorList>
    </citation>
    <scope>NUCLEOTIDE SEQUENCE [LARGE SCALE GENOMIC DNA]</scope>
    <source>
        <strain evidence="11">JS23</strain>
    </source>
</reference>
<dbReference type="OrthoDB" id="9810066at2"/>
<dbReference type="GO" id="GO:0030091">
    <property type="term" value="P:protein repair"/>
    <property type="evidence" value="ECO:0007669"/>
    <property type="project" value="UniProtKB-UniRule"/>
</dbReference>
<dbReference type="FunFam" id="3.40.50.150:FF:000010">
    <property type="entry name" value="Protein-L-isoaspartate O-methyltransferase"/>
    <property type="match status" value="1"/>
</dbReference>
<comment type="subcellular location">
    <subcellularLocation>
        <location evidence="1">Cytoplasm</location>
    </subcellularLocation>
</comment>
<gene>
    <name evidence="10" type="ORF">SAMN05216551_11735</name>
</gene>
<evidence type="ECO:0000256" key="8">
    <source>
        <dbReference type="ARBA" id="ARBA00022691"/>
    </source>
</evidence>
<dbReference type="NCBIfam" id="TIGR00080">
    <property type="entry name" value="pimt"/>
    <property type="match status" value="1"/>
</dbReference>
<dbReference type="STRING" id="1770053.SAMN05216551_11735"/>
<dbReference type="RefSeq" id="WP_091913183.1">
    <property type="nucleotide sequence ID" value="NZ_FNLO01000017.1"/>
</dbReference>
<evidence type="ECO:0000313" key="10">
    <source>
        <dbReference type="EMBL" id="SDV51429.1"/>
    </source>
</evidence>
<dbReference type="Pfam" id="PF01135">
    <property type="entry name" value="PCMT"/>
    <property type="match status" value="1"/>
</dbReference>
<evidence type="ECO:0000256" key="7">
    <source>
        <dbReference type="ARBA" id="ARBA00022679"/>
    </source>
</evidence>
<evidence type="ECO:0000256" key="2">
    <source>
        <dbReference type="ARBA" id="ARBA00005369"/>
    </source>
</evidence>
<keyword evidence="5" id="KW-0963">Cytoplasm</keyword>
<proteinExistence type="inferred from homology"/>
<dbReference type="InterPro" id="IPR029063">
    <property type="entry name" value="SAM-dependent_MTases_sf"/>
</dbReference>
<keyword evidence="7 10" id="KW-0808">Transferase</keyword>
<keyword evidence="11" id="KW-1185">Reference proteome</keyword>
<evidence type="ECO:0000256" key="5">
    <source>
        <dbReference type="ARBA" id="ARBA00022490"/>
    </source>
</evidence>
<dbReference type="PANTHER" id="PTHR11579:SF0">
    <property type="entry name" value="PROTEIN-L-ISOASPARTATE(D-ASPARTATE) O-METHYLTRANSFERASE"/>
    <property type="match status" value="1"/>
</dbReference>
<dbReference type="PANTHER" id="PTHR11579">
    <property type="entry name" value="PROTEIN-L-ISOASPARTATE O-METHYLTRANSFERASE"/>
    <property type="match status" value="1"/>
</dbReference>
<evidence type="ECO:0000256" key="4">
    <source>
        <dbReference type="ARBA" id="ARBA00013346"/>
    </source>
</evidence>
<dbReference type="EMBL" id="FNLO01000017">
    <property type="protein sequence ID" value="SDV51429.1"/>
    <property type="molecule type" value="Genomic_DNA"/>
</dbReference>
<evidence type="ECO:0000256" key="1">
    <source>
        <dbReference type="ARBA" id="ARBA00004496"/>
    </source>
</evidence>
<protein>
    <recommendedName>
        <fullName evidence="4 9">Protein-L-isoaspartate O-methyltransferase</fullName>
        <ecNumber evidence="3 9">2.1.1.77</ecNumber>
    </recommendedName>
</protein>
<evidence type="ECO:0000256" key="6">
    <source>
        <dbReference type="ARBA" id="ARBA00022603"/>
    </source>
</evidence>
<sequence length="283" mass="29843">MTQPRGKRFPLALSDVMTKGTAPGAAARRPQPLRSAAPASVVRAAESVARAAAVGLASRPQPLGGAGAANGAGAAHEGLMNRMVERLRTAGIRDELVLDALRAVPRHGFVDSALGAQAYEDAALPIGQQQTISKPSVVARMLALASGGRRIGRALEIGTGCGYQAAVLSHLADDVYSVERLKWLHERAKRNLRPLRRVNIRLHYGDGHLGLPIAAPFDAIVIAAAALDVPTALIEQLAVGGRLVAPVGEHVQHLILVEKTSAAHWRETLLDPVNFVPMKFGVS</sequence>
<comment type="similarity">
    <text evidence="2">Belongs to the methyltransferase superfamily. L-isoaspartyl/D-aspartyl protein methyltransferase family.</text>
</comment>
<keyword evidence="6 10" id="KW-0489">Methyltransferase</keyword>
<dbReference type="Proteomes" id="UP000243719">
    <property type="component" value="Unassembled WGS sequence"/>
</dbReference>
<dbReference type="SUPFAM" id="SSF53335">
    <property type="entry name" value="S-adenosyl-L-methionine-dependent methyltransferases"/>
    <property type="match status" value="1"/>
</dbReference>
<dbReference type="EC" id="2.1.1.77" evidence="3 9"/>
<keyword evidence="8" id="KW-0949">S-adenosyl-L-methionine</keyword>
<dbReference type="Gene3D" id="3.40.50.150">
    <property type="entry name" value="Vaccinia Virus protein VP39"/>
    <property type="match status" value="1"/>
</dbReference>
<dbReference type="PROSITE" id="PS01279">
    <property type="entry name" value="PCMT"/>
    <property type="match status" value="1"/>
</dbReference>
<dbReference type="GO" id="GO:0005737">
    <property type="term" value="C:cytoplasm"/>
    <property type="evidence" value="ECO:0007669"/>
    <property type="project" value="UniProtKB-SubCell"/>
</dbReference>
<dbReference type="InterPro" id="IPR000682">
    <property type="entry name" value="PCMT"/>
</dbReference>
<name>A0A1H2PVS4_9BURK</name>
<dbReference type="AlphaFoldDB" id="A0A1H2PVS4"/>
<evidence type="ECO:0000313" key="11">
    <source>
        <dbReference type="Proteomes" id="UP000243719"/>
    </source>
</evidence>